<feature type="region of interest" description="Disordered" evidence="1">
    <location>
        <begin position="22"/>
        <end position="45"/>
    </location>
</feature>
<comment type="caution">
    <text evidence="2">The sequence shown here is derived from an EMBL/GenBank/DDBJ whole genome shotgun (WGS) entry which is preliminary data.</text>
</comment>
<reference evidence="2" key="1">
    <citation type="submission" date="2023-06" db="EMBL/GenBank/DDBJ databases">
        <authorList>
            <consortium name="Lawrence Berkeley National Laboratory"/>
            <person name="Ahrendt S."/>
            <person name="Sahu N."/>
            <person name="Indic B."/>
            <person name="Wong-Bajracharya J."/>
            <person name="Merenyi Z."/>
            <person name="Ke H.-M."/>
            <person name="Monk M."/>
            <person name="Kocsube S."/>
            <person name="Drula E."/>
            <person name="Lipzen A."/>
            <person name="Balint B."/>
            <person name="Henrissat B."/>
            <person name="Andreopoulos B."/>
            <person name="Martin F.M."/>
            <person name="Harder C.B."/>
            <person name="Rigling D."/>
            <person name="Ford K.L."/>
            <person name="Foster G.D."/>
            <person name="Pangilinan J."/>
            <person name="Papanicolaou A."/>
            <person name="Barry K."/>
            <person name="LaButti K."/>
            <person name="Viragh M."/>
            <person name="Koriabine M."/>
            <person name="Yan M."/>
            <person name="Riley R."/>
            <person name="Champramary S."/>
            <person name="Plett K.L."/>
            <person name="Tsai I.J."/>
            <person name="Slot J."/>
            <person name="Sipos G."/>
            <person name="Plett J."/>
            <person name="Nagy L.G."/>
            <person name="Grigoriev I.V."/>
        </authorList>
    </citation>
    <scope>NUCLEOTIDE SEQUENCE</scope>
    <source>
        <strain evidence="2">ICMP 16352</strain>
    </source>
</reference>
<proteinExistence type="predicted"/>
<feature type="compositionally biased region" description="Low complexity" evidence="1">
    <location>
        <begin position="31"/>
        <end position="45"/>
    </location>
</feature>
<organism evidence="2 3">
    <name type="scientific">Armillaria novae-zelandiae</name>
    <dbReference type="NCBI Taxonomy" id="153914"/>
    <lineage>
        <taxon>Eukaryota</taxon>
        <taxon>Fungi</taxon>
        <taxon>Dikarya</taxon>
        <taxon>Basidiomycota</taxon>
        <taxon>Agaricomycotina</taxon>
        <taxon>Agaricomycetes</taxon>
        <taxon>Agaricomycetidae</taxon>
        <taxon>Agaricales</taxon>
        <taxon>Marasmiineae</taxon>
        <taxon>Physalacriaceae</taxon>
        <taxon>Armillaria</taxon>
    </lineage>
</organism>
<dbReference type="EMBL" id="JAUEPR010000039">
    <property type="protein sequence ID" value="KAK0472585.1"/>
    <property type="molecule type" value="Genomic_DNA"/>
</dbReference>
<sequence length="285" mass="32219">MSIQQRFSGLASARSWIPDDAYYDRPDTGRSQTSSSLPPGSRSSFSVAATSGSSVIPDIPDRGPRAIVFRAAKEVTRILREGGYTFAILGSTACYLYGNDRLPNDLNIVMSSYACDLQSLKRFLVAINPIHFQLVGAKTPGAPWKVLWYQGYIDGRLEKTKVDILKPGILNLPMIFSEAIVDKQGFPVVPMSILLLHKLQGWKDNMDSDIQRHRNKCDADEGDIFPLLEIIVESMSVQERANATHWKRFALERFDAEFRGGTESRMWLFCSKYPQCRDMWKKLGW</sequence>
<accession>A0AA39NVE1</accession>
<protein>
    <submittedName>
        <fullName evidence="2">Uncharacterized protein</fullName>
    </submittedName>
</protein>
<dbReference type="Gene3D" id="3.30.460.40">
    <property type="match status" value="1"/>
</dbReference>
<evidence type="ECO:0000313" key="2">
    <source>
        <dbReference type="EMBL" id="KAK0472585.1"/>
    </source>
</evidence>
<evidence type="ECO:0000256" key="1">
    <source>
        <dbReference type="SAM" id="MobiDB-lite"/>
    </source>
</evidence>
<dbReference type="SUPFAM" id="SSF81301">
    <property type="entry name" value="Nucleotidyltransferase"/>
    <property type="match status" value="1"/>
</dbReference>
<dbReference type="InterPro" id="IPR043519">
    <property type="entry name" value="NT_sf"/>
</dbReference>
<keyword evidence="3" id="KW-1185">Reference proteome</keyword>
<name>A0AA39NVE1_9AGAR</name>
<gene>
    <name evidence="2" type="ORF">IW261DRAFT_1370982</name>
</gene>
<evidence type="ECO:0000313" key="3">
    <source>
        <dbReference type="Proteomes" id="UP001175227"/>
    </source>
</evidence>
<dbReference type="AlphaFoldDB" id="A0AA39NVE1"/>
<dbReference type="Proteomes" id="UP001175227">
    <property type="component" value="Unassembled WGS sequence"/>
</dbReference>